<gene>
    <name evidence="6" type="ORF">Poly21_36400</name>
</gene>
<feature type="transmembrane region" description="Helical" evidence="4">
    <location>
        <begin position="191"/>
        <end position="212"/>
    </location>
</feature>
<evidence type="ECO:0000313" key="7">
    <source>
        <dbReference type="Proteomes" id="UP000319908"/>
    </source>
</evidence>
<evidence type="ECO:0000256" key="2">
    <source>
        <dbReference type="ARBA" id="ARBA00022989"/>
    </source>
</evidence>
<dbReference type="EMBL" id="SJPU01000002">
    <property type="protein sequence ID" value="TWU16435.1"/>
    <property type="molecule type" value="Genomic_DNA"/>
</dbReference>
<evidence type="ECO:0000256" key="4">
    <source>
        <dbReference type="SAM" id="Phobius"/>
    </source>
</evidence>
<dbReference type="GO" id="GO:0022857">
    <property type="term" value="F:transmembrane transporter activity"/>
    <property type="evidence" value="ECO:0007669"/>
    <property type="project" value="InterPro"/>
</dbReference>
<feature type="transmembrane region" description="Helical" evidence="4">
    <location>
        <begin position="165"/>
        <end position="185"/>
    </location>
</feature>
<dbReference type="SUPFAM" id="SSF103473">
    <property type="entry name" value="MFS general substrate transporter"/>
    <property type="match status" value="2"/>
</dbReference>
<feature type="transmembrane region" description="Helical" evidence="4">
    <location>
        <begin position="320"/>
        <end position="337"/>
    </location>
</feature>
<feature type="transmembrane region" description="Helical" evidence="4">
    <location>
        <begin position="121"/>
        <end position="145"/>
    </location>
</feature>
<dbReference type="InterPro" id="IPR036259">
    <property type="entry name" value="MFS_trans_sf"/>
</dbReference>
<dbReference type="InterPro" id="IPR011701">
    <property type="entry name" value="MFS"/>
</dbReference>
<dbReference type="PANTHER" id="PTHR23526:SF2">
    <property type="entry name" value="MAJOR FACILITATOR SUPERFAMILY (MFS) PROFILE DOMAIN-CONTAINING PROTEIN"/>
    <property type="match status" value="1"/>
</dbReference>
<reference evidence="6 7" key="1">
    <citation type="journal article" date="2020" name="Antonie Van Leeuwenhoek">
        <title>Rhodopirellula heiligendammensis sp. nov., Rhodopirellula pilleata sp. nov., and Rhodopirellula solitaria sp. nov. isolated from natural or artificial marine surfaces in Northern Germany and California, USA, and emended description of the genus Rhodopirellula.</title>
        <authorList>
            <person name="Kallscheuer N."/>
            <person name="Wiegand S."/>
            <person name="Jogler M."/>
            <person name="Boedeker C."/>
            <person name="Peeters S.H."/>
            <person name="Rast P."/>
            <person name="Heuer A."/>
            <person name="Jetten M.S.M."/>
            <person name="Rohde M."/>
            <person name="Jogler C."/>
        </authorList>
    </citation>
    <scope>NUCLEOTIDE SEQUENCE [LARGE SCALE GENOMIC DNA]</scope>
    <source>
        <strain evidence="6 7">Poly21</strain>
    </source>
</reference>
<evidence type="ECO:0000313" key="6">
    <source>
        <dbReference type="EMBL" id="TWU16435.1"/>
    </source>
</evidence>
<dbReference type="PANTHER" id="PTHR23526">
    <property type="entry name" value="INTEGRAL MEMBRANE TRANSPORT PROTEIN-RELATED"/>
    <property type="match status" value="1"/>
</dbReference>
<dbReference type="PROSITE" id="PS50850">
    <property type="entry name" value="MFS"/>
    <property type="match status" value="1"/>
</dbReference>
<feature type="transmembrane region" description="Helical" evidence="4">
    <location>
        <begin position="410"/>
        <end position="434"/>
    </location>
</feature>
<feature type="transmembrane region" description="Helical" evidence="4">
    <location>
        <begin position="49"/>
        <end position="74"/>
    </location>
</feature>
<keyword evidence="3 4" id="KW-0472">Membrane</keyword>
<dbReference type="Pfam" id="PF07690">
    <property type="entry name" value="MFS_1"/>
    <property type="match status" value="1"/>
</dbReference>
<dbReference type="InterPro" id="IPR020846">
    <property type="entry name" value="MFS_dom"/>
</dbReference>
<dbReference type="InterPro" id="IPR052528">
    <property type="entry name" value="Sugar_transport-like"/>
</dbReference>
<protein>
    <submittedName>
        <fullName evidence="6">Major Facilitator Superfamily protein</fullName>
    </submittedName>
</protein>
<sequence>MVLASSLAHAPLVLDRQASPPPAGENRNLTRSMADAAFFGGMVGCGETYFSAFALAIGLGETASGLVASIPLLVGGTLQLISPLAIKWLGSFHRWIVTGAVLQAAAFLPLAWAAWSGSLSLAMMLLIASVYWAAGLAIGPAWNTWIEHVVPAPRRTRFFARRSRLQQICTFVSLISAGLFLQWTSQNERTLLGFAALFFVAGVCRLVSAVFLHRTNSTGVTPASCGVPETGAEVASGVRSTPIGNSSQTVSSGARQLLTYLVLMQVFVQISGPFFTPYMLKQLSFGYGTFVMLISVAFISKVLSMSFWGRIAERSGATRVLWIGGVGLVPLSALWIISDQVAWLLVVQLLSGVFWAAYELGFFLMFFETMPPAQRTQLLTYYNFANTLAVCVGATTGAAIMGWIGYSAEGYHTLFGISSSGRLFCLGLLAGIALPHHSLRQIRMRFLSIRPGAGSVVAPILASAEEE</sequence>
<feature type="domain" description="Major facilitator superfamily (MFS) profile" evidence="5">
    <location>
        <begin position="248"/>
        <end position="467"/>
    </location>
</feature>
<feature type="transmembrane region" description="Helical" evidence="4">
    <location>
        <begin position="379"/>
        <end position="404"/>
    </location>
</feature>
<name>A0A5C6BWU5_9BACT</name>
<evidence type="ECO:0000256" key="3">
    <source>
        <dbReference type="ARBA" id="ARBA00023136"/>
    </source>
</evidence>
<evidence type="ECO:0000259" key="5">
    <source>
        <dbReference type="PROSITE" id="PS50850"/>
    </source>
</evidence>
<dbReference type="AlphaFoldDB" id="A0A5C6BWU5"/>
<feature type="transmembrane region" description="Helical" evidence="4">
    <location>
        <begin position="343"/>
        <end position="367"/>
    </location>
</feature>
<organism evidence="6 7">
    <name type="scientific">Allorhodopirellula heiligendammensis</name>
    <dbReference type="NCBI Taxonomy" id="2714739"/>
    <lineage>
        <taxon>Bacteria</taxon>
        <taxon>Pseudomonadati</taxon>
        <taxon>Planctomycetota</taxon>
        <taxon>Planctomycetia</taxon>
        <taxon>Pirellulales</taxon>
        <taxon>Pirellulaceae</taxon>
        <taxon>Allorhodopirellula</taxon>
    </lineage>
</organism>
<accession>A0A5C6BWU5</accession>
<keyword evidence="7" id="KW-1185">Reference proteome</keyword>
<keyword evidence="1 4" id="KW-0812">Transmembrane</keyword>
<evidence type="ECO:0000256" key="1">
    <source>
        <dbReference type="ARBA" id="ARBA00022692"/>
    </source>
</evidence>
<feature type="transmembrane region" description="Helical" evidence="4">
    <location>
        <begin position="95"/>
        <end position="115"/>
    </location>
</feature>
<proteinExistence type="predicted"/>
<dbReference type="Gene3D" id="1.20.1250.20">
    <property type="entry name" value="MFS general substrate transporter like domains"/>
    <property type="match status" value="2"/>
</dbReference>
<dbReference type="CDD" id="cd06174">
    <property type="entry name" value="MFS"/>
    <property type="match status" value="1"/>
</dbReference>
<dbReference type="Proteomes" id="UP000319908">
    <property type="component" value="Unassembled WGS sequence"/>
</dbReference>
<feature type="transmembrane region" description="Helical" evidence="4">
    <location>
        <begin position="257"/>
        <end position="275"/>
    </location>
</feature>
<feature type="transmembrane region" description="Helical" evidence="4">
    <location>
        <begin position="287"/>
        <end position="308"/>
    </location>
</feature>
<keyword evidence="2 4" id="KW-1133">Transmembrane helix</keyword>
<comment type="caution">
    <text evidence="6">The sequence shown here is derived from an EMBL/GenBank/DDBJ whole genome shotgun (WGS) entry which is preliminary data.</text>
</comment>